<dbReference type="PANTHER" id="PTHR35841">
    <property type="entry name" value="PHOSPHONATES-BINDING PERIPLASMIC PROTEIN"/>
    <property type="match status" value="1"/>
</dbReference>
<dbReference type="Pfam" id="PF12974">
    <property type="entry name" value="Phosphonate-bd"/>
    <property type="match status" value="1"/>
</dbReference>
<dbReference type="Gene3D" id="3.40.190.10">
    <property type="entry name" value="Periplasmic binding protein-like II"/>
    <property type="match status" value="2"/>
</dbReference>
<accession>A0A238UKY5</accession>
<organism evidence="1 2">
    <name type="scientific">Halorubrum vacuolatum</name>
    <name type="common">Natronobacterium vacuolatum</name>
    <dbReference type="NCBI Taxonomy" id="63740"/>
    <lineage>
        <taxon>Archaea</taxon>
        <taxon>Methanobacteriati</taxon>
        <taxon>Methanobacteriota</taxon>
        <taxon>Stenosarchaea group</taxon>
        <taxon>Halobacteria</taxon>
        <taxon>Halobacteriales</taxon>
        <taxon>Haloferacaceae</taxon>
        <taxon>Halorubrum</taxon>
    </lineage>
</organism>
<protein>
    <submittedName>
        <fullName evidence="1">Phosphonate transport system substrate-binding protein</fullName>
    </submittedName>
</protein>
<name>A0A238UKY5_HALVU</name>
<reference evidence="1 2" key="1">
    <citation type="submission" date="2017-06" db="EMBL/GenBank/DDBJ databases">
        <authorList>
            <person name="Kim H.J."/>
            <person name="Triplett B.A."/>
        </authorList>
    </citation>
    <scope>NUCLEOTIDE SEQUENCE [LARGE SCALE GENOMIC DNA]</scope>
    <source>
        <strain evidence="1 2">DSM 8800</strain>
    </source>
</reference>
<dbReference type="SUPFAM" id="SSF53850">
    <property type="entry name" value="Periplasmic binding protein-like II"/>
    <property type="match status" value="1"/>
</dbReference>
<dbReference type="AlphaFoldDB" id="A0A238UKY5"/>
<proteinExistence type="predicted"/>
<dbReference type="Proteomes" id="UP000198397">
    <property type="component" value="Unassembled WGS sequence"/>
</dbReference>
<keyword evidence="2" id="KW-1185">Reference proteome</keyword>
<evidence type="ECO:0000313" key="1">
    <source>
        <dbReference type="EMBL" id="SNR22776.1"/>
    </source>
</evidence>
<dbReference type="PANTHER" id="PTHR35841:SF1">
    <property type="entry name" value="PHOSPHONATES-BINDING PERIPLASMIC PROTEIN"/>
    <property type="match status" value="1"/>
</dbReference>
<evidence type="ECO:0000313" key="2">
    <source>
        <dbReference type="Proteomes" id="UP000198397"/>
    </source>
</evidence>
<gene>
    <name evidence="1" type="ORF">SAMN06264855_1014</name>
</gene>
<dbReference type="EMBL" id="FZNQ01000001">
    <property type="protein sequence ID" value="SNR22776.1"/>
    <property type="molecule type" value="Genomic_DNA"/>
</dbReference>
<sequence>MIFVGVICGWFRGICVNRRSYLGVAGGALLTGVAGCLGGNDDGTNGDDTGLDTDDPVGEWSGGEIGFALPPFQDLEDLETQYAGTFEWLEDGFDGVDAVAGQETTSYAAAVESVVQGHSEIGNLSPMIFALAQEDGVHPLAVNWSHGSDSYRTYIVTRAETGIESLEDLDGETLALVDPLSASGGIFPQYTLREAGIDAGDVNTEAEDVEVEWAGGHGSALTALEQGHVAAAAYGDFEHPEPDETDADLEVIGESDPIPFDVVVATPDTPDEVREAVADRLHDTPEEHLEDHRVDEYGEFDADLYDQTREIAIEMGVDIDTLDEAESD</sequence>